<proteinExistence type="predicted"/>
<name>A0A8S5PHW3_9CAUD</name>
<accession>A0A8S5PHW3</accession>
<organism evidence="1">
    <name type="scientific">Myoviridae sp. ct0jJ30</name>
    <dbReference type="NCBI Taxonomy" id="2825014"/>
    <lineage>
        <taxon>Viruses</taxon>
        <taxon>Duplodnaviria</taxon>
        <taxon>Heunggongvirae</taxon>
        <taxon>Uroviricota</taxon>
        <taxon>Caudoviricetes</taxon>
    </lineage>
</organism>
<sequence>MKFTSAASSTSCTGSITVAYGSLSATANVFYTEPTYDSYTYTVKASDANTSGTPTITINGQNATVTHSGGYYIG</sequence>
<dbReference type="EMBL" id="BK015439">
    <property type="protein sequence ID" value="DAE06514.1"/>
    <property type="molecule type" value="Genomic_DNA"/>
</dbReference>
<evidence type="ECO:0000313" key="1">
    <source>
        <dbReference type="EMBL" id="DAE06514.1"/>
    </source>
</evidence>
<reference evidence="1" key="1">
    <citation type="journal article" date="2021" name="Proc. Natl. Acad. Sci. U.S.A.">
        <title>A Catalog of Tens of Thousands of Viruses from Human Metagenomes Reveals Hidden Associations with Chronic Diseases.</title>
        <authorList>
            <person name="Tisza M.J."/>
            <person name="Buck C.B."/>
        </authorList>
    </citation>
    <scope>NUCLEOTIDE SEQUENCE</scope>
    <source>
        <strain evidence="1">Ct0jJ30</strain>
    </source>
</reference>
<protein>
    <submittedName>
        <fullName evidence="1">Uncharacterized protein</fullName>
    </submittedName>
</protein>